<evidence type="ECO:0000256" key="3">
    <source>
        <dbReference type="ARBA" id="ARBA00023082"/>
    </source>
</evidence>
<name>A0A2T7BE75_9BACT</name>
<evidence type="ECO:0000313" key="8">
    <source>
        <dbReference type="Proteomes" id="UP000244450"/>
    </source>
</evidence>
<dbReference type="InterPro" id="IPR007627">
    <property type="entry name" value="RNA_pol_sigma70_r2"/>
</dbReference>
<dbReference type="Gene3D" id="1.10.1740.10">
    <property type="match status" value="1"/>
</dbReference>
<dbReference type="RefSeq" id="WP_108689195.1">
    <property type="nucleotide sequence ID" value="NZ_QCYK01000003.1"/>
</dbReference>
<keyword evidence="8" id="KW-1185">Reference proteome</keyword>
<evidence type="ECO:0000259" key="5">
    <source>
        <dbReference type="Pfam" id="PF04542"/>
    </source>
</evidence>
<feature type="domain" description="RNA polymerase sigma-70 region 2" evidence="5">
    <location>
        <begin position="29"/>
        <end position="92"/>
    </location>
</feature>
<dbReference type="Pfam" id="PF04542">
    <property type="entry name" value="Sigma70_r2"/>
    <property type="match status" value="1"/>
</dbReference>
<organism evidence="7 8">
    <name type="scientific">Chitinophaga parva</name>
    <dbReference type="NCBI Taxonomy" id="2169414"/>
    <lineage>
        <taxon>Bacteria</taxon>
        <taxon>Pseudomonadati</taxon>
        <taxon>Bacteroidota</taxon>
        <taxon>Chitinophagia</taxon>
        <taxon>Chitinophagales</taxon>
        <taxon>Chitinophagaceae</taxon>
        <taxon>Chitinophaga</taxon>
    </lineage>
</organism>
<proteinExistence type="inferred from homology"/>
<dbReference type="InterPro" id="IPR013249">
    <property type="entry name" value="RNA_pol_sigma70_r4_t2"/>
</dbReference>
<dbReference type="Gene3D" id="1.10.10.10">
    <property type="entry name" value="Winged helix-like DNA-binding domain superfamily/Winged helix DNA-binding domain"/>
    <property type="match status" value="1"/>
</dbReference>
<dbReference type="GO" id="GO:0003677">
    <property type="term" value="F:DNA binding"/>
    <property type="evidence" value="ECO:0007669"/>
    <property type="project" value="InterPro"/>
</dbReference>
<keyword evidence="4" id="KW-0804">Transcription</keyword>
<gene>
    <name evidence="7" type="ORF">DCC81_23735</name>
</gene>
<dbReference type="OrthoDB" id="764619at2"/>
<evidence type="ECO:0000256" key="2">
    <source>
        <dbReference type="ARBA" id="ARBA00023015"/>
    </source>
</evidence>
<dbReference type="Proteomes" id="UP000244450">
    <property type="component" value="Unassembled WGS sequence"/>
</dbReference>
<evidence type="ECO:0000256" key="1">
    <source>
        <dbReference type="ARBA" id="ARBA00010641"/>
    </source>
</evidence>
<protein>
    <submittedName>
        <fullName evidence="7">RNA polymerase subunit sigma-70</fullName>
    </submittedName>
</protein>
<dbReference type="PANTHER" id="PTHR43133">
    <property type="entry name" value="RNA POLYMERASE ECF-TYPE SIGMA FACTO"/>
    <property type="match status" value="1"/>
</dbReference>
<sequence>MLRDFSTLGDEEVFLRLKQGQEEAVEEIYRRFWKELLDAAYRRVKSQEAAMELVQGLLVQLYLKRERIQLRTSLRNYLHTALKNKVLNSIRAELVRNTYQQRMAASGQASQPDAASALRLKELQEQIDASCAAMPEKCREVFYLSRREHLSYQHIADQLGISVNTVEKHMVKALKILRSHLKEYNFTLLWALLCFAARLLR</sequence>
<dbReference type="InterPro" id="IPR014284">
    <property type="entry name" value="RNA_pol_sigma-70_dom"/>
</dbReference>
<feature type="domain" description="RNA polymerase sigma factor 70 region 4 type 2" evidence="6">
    <location>
        <begin position="126"/>
        <end position="176"/>
    </location>
</feature>
<dbReference type="InterPro" id="IPR039425">
    <property type="entry name" value="RNA_pol_sigma-70-like"/>
</dbReference>
<dbReference type="InterPro" id="IPR013324">
    <property type="entry name" value="RNA_pol_sigma_r3/r4-like"/>
</dbReference>
<dbReference type="SUPFAM" id="SSF88946">
    <property type="entry name" value="Sigma2 domain of RNA polymerase sigma factors"/>
    <property type="match status" value="1"/>
</dbReference>
<dbReference type="NCBIfam" id="TIGR02937">
    <property type="entry name" value="sigma70-ECF"/>
    <property type="match status" value="1"/>
</dbReference>
<evidence type="ECO:0000259" key="6">
    <source>
        <dbReference type="Pfam" id="PF08281"/>
    </source>
</evidence>
<dbReference type="GO" id="GO:0016987">
    <property type="term" value="F:sigma factor activity"/>
    <property type="evidence" value="ECO:0007669"/>
    <property type="project" value="UniProtKB-KW"/>
</dbReference>
<comment type="caution">
    <text evidence="7">The sequence shown here is derived from an EMBL/GenBank/DDBJ whole genome shotgun (WGS) entry which is preliminary data.</text>
</comment>
<keyword evidence="2" id="KW-0805">Transcription regulation</keyword>
<dbReference type="PANTHER" id="PTHR43133:SF46">
    <property type="entry name" value="RNA POLYMERASE SIGMA-70 FACTOR ECF SUBFAMILY"/>
    <property type="match status" value="1"/>
</dbReference>
<dbReference type="EMBL" id="QCYK01000003">
    <property type="protein sequence ID" value="PUZ23394.1"/>
    <property type="molecule type" value="Genomic_DNA"/>
</dbReference>
<dbReference type="InterPro" id="IPR014327">
    <property type="entry name" value="RNA_pol_sigma70_bacteroid"/>
</dbReference>
<evidence type="ECO:0000313" key="7">
    <source>
        <dbReference type="EMBL" id="PUZ23394.1"/>
    </source>
</evidence>
<dbReference type="InterPro" id="IPR036388">
    <property type="entry name" value="WH-like_DNA-bd_sf"/>
</dbReference>
<dbReference type="NCBIfam" id="TIGR02985">
    <property type="entry name" value="Sig70_bacteroi1"/>
    <property type="match status" value="1"/>
</dbReference>
<dbReference type="SUPFAM" id="SSF88659">
    <property type="entry name" value="Sigma3 and sigma4 domains of RNA polymerase sigma factors"/>
    <property type="match status" value="1"/>
</dbReference>
<keyword evidence="3" id="KW-0731">Sigma factor</keyword>
<evidence type="ECO:0000256" key="4">
    <source>
        <dbReference type="ARBA" id="ARBA00023163"/>
    </source>
</evidence>
<dbReference type="GO" id="GO:0006352">
    <property type="term" value="P:DNA-templated transcription initiation"/>
    <property type="evidence" value="ECO:0007669"/>
    <property type="project" value="InterPro"/>
</dbReference>
<dbReference type="AlphaFoldDB" id="A0A2T7BE75"/>
<accession>A0A2T7BE75</accession>
<dbReference type="InterPro" id="IPR013325">
    <property type="entry name" value="RNA_pol_sigma_r2"/>
</dbReference>
<comment type="similarity">
    <text evidence="1">Belongs to the sigma-70 factor family. ECF subfamily.</text>
</comment>
<dbReference type="Pfam" id="PF08281">
    <property type="entry name" value="Sigma70_r4_2"/>
    <property type="match status" value="1"/>
</dbReference>
<reference evidence="7 8" key="1">
    <citation type="submission" date="2018-04" db="EMBL/GenBank/DDBJ databases">
        <title>Chitinophaga fuyangensis sp. nov., isolated from soil in a chemical factory.</title>
        <authorList>
            <person name="Chen K."/>
        </authorList>
    </citation>
    <scope>NUCLEOTIDE SEQUENCE [LARGE SCALE GENOMIC DNA]</scope>
    <source>
        <strain evidence="7 8">LY-1</strain>
    </source>
</reference>